<protein>
    <submittedName>
        <fullName evidence="7">Methyl-accepting chemotaxis protein</fullName>
    </submittedName>
</protein>
<feature type="domain" description="Methyl-accepting transducer" evidence="5">
    <location>
        <begin position="315"/>
        <end position="537"/>
    </location>
</feature>
<accession>A0A1H6IYM0</accession>
<feature type="transmembrane region" description="Helical" evidence="4">
    <location>
        <begin position="195"/>
        <end position="218"/>
    </location>
</feature>
<name>A0A1H6IYM0_MAGFU</name>
<sequence length="565" mass="59247">MGWVNDMSIRVKVSLAPAFIGLVLIGLSINGAVTLSGVLNQVETDRTMVENVAKIDDFTMKILGIKSTLYRLLAIASNETDEAKVAKMSKDALAGLEAMAQPLQQLRQTSQDLGVDAALIDEAVKRQVAFLKAAHVVADMVESDVGTALTMMGPTDRASQAAEQSLKTLNETIDRARAATLAEGAHAMEAERSAFVILAVVAVVVGAVMALLLSLRIVGPIQILTQSMGRLAERDYSFEIPSREQKDEVGQMARAVEVFRDGMIRADRASAEAEASRQRREDRVRAIEALTGTFDREVGSALGVVEGAVGELQGTARHMADTANQTSQQAEIVAQATTQASGSVQTVASAAEELSASIAEIARQVEQSSRIAGTAATEAERTDSTVRGLSDSSTRIGDVVNLISDIASQTNLLALNATIEAARAGEAGKGFAVVANEVKNLANQTARATEEISTQIGAVQGATERVVADIATIVARIQEINGIAGAIAAAVEEQSAATAEIARNIQQAAVGTGQVSETIGRVTQAAAESGQASTKVLDSAGALTRESTHLKELVEGFVSEMRSVR</sequence>
<keyword evidence="1 3" id="KW-0807">Transducer</keyword>
<dbReference type="SUPFAM" id="SSF58104">
    <property type="entry name" value="Methyl-accepting chemotaxis protein (MCP) signaling domain"/>
    <property type="match status" value="1"/>
</dbReference>
<dbReference type="InterPro" id="IPR003660">
    <property type="entry name" value="HAMP_dom"/>
</dbReference>
<dbReference type="Proteomes" id="UP000182983">
    <property type="component" value="Unassembled WGS sequence"/>
</dbReference>
<feature type="domain" description="HAMP" evidence="6">
    <location>
        <begin position="215"/>
        <end position="268"/>
    </location>
</feature>
<dbReference type="InterPro" id="IPR004089">
    <property type="entry name" value="MCPsignal_dom"/>
</dbReference>
<evidence type="ECO:0000313" key="7">
    <source>
        <dbReference type="EMBL" id="SEH51693.1"/>
    </source>
</evidence>
<dbReference type="PANTHER" id="PTHR32089">
    <property type="entry name" value="METHYL-ACCEPTING CHEMOTAXIS PROTEIN MCPB"/>
    <property type="match status" value="1"/>
</dbReference>
<organism evidence="7 8">
    <name type="scientific">Magnetospirillum fulvum</name>
    <name type="common">Rhodospirillum fulvum</name>
    <dbReference type="NCBI Taxonomy" id="1082"/>
    <lineage>
        <taxon>Bacteria</taxon>
        <taxon>Pseudomonadati</taxon>
        <taxon>Pseudomonadota</taxon>
        <taxon>Alphaproteobacteria</taxon>
        <taxon>Rhodospirillales</taxon>
        <taxon>Rhodospirillaceae</taxon>
        <taxon>Magnetospirillum</taxon>
    </lineage>
</organism>
<dbReference type="RefSeq" id="WP_074769517.1">
    <property type="nucleotide sequence ID" value="NZ_FNWO01000012.1"/>
</dbReference>
<dbReference type="Gene3D" id="1.10.287.950">
    <property type="entry name" value="Methyl-accepting chemotaxis protein"/>
    <property type="match status" value="1"/>
</dbReference>
<evidence type="ECO:0000256" key="3">
    <source>
        <dbReference type="PROSITE-ProRule" id="PRU00284"/>
    </source>
</evidence>
<dbReference type="AlphaFoldDB" id="A0A1H6IYM0"/>
<dbReference type="OrthoDB" id="7293398at2"/>
<dbReference type="SMART" id="SM00283">
    <property type="entry name" value="MA"/>
    <property type="match status" value="1"/>
</dbReference>
<gene>
    <name evidence="7" type="ORF">SAMN04244559_02741</name>
</gene>
<evidence type="ECO:0000259" key="6">
    <source>
        <dbReference type="PROSITE" id="PS50885"/>
    </source>
</evidence>
<dbReference type="GO" id="GO:0016020">
    <property type="term" value="C:membrane"/>
    <property type="evidence" value="ECO:0007669"/>
    <property type="project" value="InterPro"/>
</dbReference>
<comment type="similarity">
    <text evidence="2">Belongs to the methyl-accepting chemotaxis (MCP) protein family.</text>
</comment>
<keyword evidence="8" id="KW-1185">Reference proteome</keyword>
<keyword evidence="4" id="KW-1133">Transmembrane helix</keyword>
<feature type="transmembrane region" description="Helical" evidence="4">
    <location>
        <begin position="15"/>
        <end position="39"/>
    </location>
</feature>
<dbReference type="PROSITE" id="PS50111">
    <property type="entry name" value="CHEMOTAXIS_TRANSDUC_2"/>
    <property type="match status" value="1"/>
</dbReference>
<keyword evidence="4" id="KW-0472">Membrane</keyword>
<keyword evidence="4" id="KW-0812">Transmembrane</keyword>
<evidence type="ECO:0000256" key="2">
    <source>
        <dbReference type="ARBA" id="ARBA00029447"/>
    </source>
</evidence>
<dbReference type="PROSITE" id="PS50885">
    <property type="entry name" value="HAMP"/>
    <property type="match status" value="1"/>
</dbReference>
<evidence type="ECO:0000313" key="8">
    <source>
        <dbReference type="Proteomes" id="UP000182983"/>
    </source>
</evidence>
<evidence type="ECO:0000256" key="4">
    <source>
        <dbReference type="SAM" id="Phobius"/>
    </source>
</evidence>
<dbReference type="Gene3D" id="6.10.340.10">
    <property type="match status" value="1"/>
</dbReference>
<dbReference type="PANTHER" id="PTHR32089:SF112">
    <property type="entry name" value="LYSOZYME-LIKE PROTEIN-RELATED"/>
    <property type="match status" value="1"/>
</dbReference>
<reference evidence="8" key="1">
    <citation type="submission" date="2016-10" db="EMBL/GenBank/DDBJ databases">
        <authorList>
            <person name="Varghese N."/>
            <person name="Submissions S."/>
        </authorList>
    </citation>
    <scope>NUCLEOTIDE SEQUENCE [LARGE SCALE GENOMIC DNA]</scope>
    <source>
        <strain evidence="8">DSM 13234</strain>
    </source>
</reference>
<dbReference type="GO" id="GO:0007165">
    <property type="term" value="P:signal transduction"/>
    <property type="evidence" value="ECO:0007669"/>
    <property type="project" value="UniProtKB-KW"/>
</dbReference>
<evidence type="ECO:0000256" key="1">
    <source>
        <dbReference type="ARBA" id="ARBA00023224"/>
    </source>
</evidence>
<dbReference type="Pfam" id="PF00672">
    <property type="entry name" value="HAMP"/>
    <property type="match status" value="1"/>
</dbReference>
<dbReference type="Pfam" id="PF00015">
    <property type="entry name" value="MCPsignal"/>
    <property type="match status" value="1"/>
</dbReference>
<dbReference type="EMBL" id="FNWO01000012">
    <property type="protein sequence ID" value="SEH51693.1"/>
    <property type="molecule type" value="Genomic_DNA"/>
</dbReference>
<dbReference type="CDD" id="cd06225">
    <property type="entry name" value="HAMP"/>
    <property type="match status" value="1"/>
</dbReference>
<evidence type="ECO:0000259" key="5">
    <source>
        <dbReference type="PROSITE" id="PS50111"/>
    </source>
</evidence>
<proteinExistence type="inferred from homology"/>
<dbReference type="SMART" id="SM00304">
    <property type="entry name" value="HAMP"/>
    <property type="match status" value="1"/>
</dbReference>